<gene>
    <name evidence="1" type="ORF">AMON00008_LOCUS37878</name>
</gene>
<evidence type="ECO:0000313" key="1">
    <source>
        <dbReference type="EMBL" id="CAE4619590.1"/>
    </source>
</evidence>
<sequence>MARPMLSRPALASRFRWREALAAPPLLRRPPSGPRSWSPRWAPAASPELCERCLPRAAAARLAAAAGLLTGALLAARASRNASVLCDTGAASEAASHDAPLAPSLTWLQAANEVACGPKLAAFLAAVAQTGLPTDEAAEASPGEAACWEAALDLVRFADFAGTALVAQREAHDGEDVEPLGVMAAWLHGRFVSAAVAAGHVPSSWSSACRNMISGAYAFPLLSDSEIKTVALELGRRGVFRILDPLAGTGLHARLLREAGLEVEASDALPAARCPGGCGWFRVEPRTLELVDWKAWADHDAALLLSWPPRWSAAGEQALASFRGSFVVFIGDRGQWTGSSAFHAVLAEEWTEVWRREVLRWPHMQDDVRIFERRRWPA</sequence>
<organism evidence="1">
    <name type="scientific">Alexandrium monilatum</name>
    <dbReference type="NCBI Taxonomy" id="311494"/>
    <lineage>
        <taxon>Eukaryota</taxon>
        <taxon>Sar</taxon>
        <taxon>Alveolata</taxon>
        <taxon>Dinophyceae</taxon>
        <taxon>Gonyaulacales</taxon>
        <taxon>Pyrocystaceae</taxon>
        <taxon>Alexandrium</taxon>
    </lineage>
</organism>
<dbReference type="PANTHER" id="PTHR39290:SF6">
    <property type="entry name" value="S-ADENOSYL-L-METHIONINE-DEPENDENT METHYLTRANSFERASES SUPERFAMILY PROTEIN"/>
    <property type="match status" value="1"/>
</dbReference>
<accession>A0A7S4W2X8</accession>
<dbReference type="PANTHER" id="PTHR39290">
    <property type="entry name" value="C3H1-TYPE DOMAIN-CONTAINING PROTEIN-RELATED"/>
    <property type="match status" value="1"/>
</dbReference>
<proteinExistence type="predicted"/>
<reference evidence="1" key="1">
    <citation type="submission" date="2021-01" db="EMBL/GenBank/DDBJ databases">
        <authorList>
            <person name="Corre E."/>
            <person name="Pelletier E."/>
            <person name="Niang G."/>
            <person name="Scheremetjew M."/>
            <person name="Finn R."/>
            <person name="Kale V."/>
            <person name="Holt S."/>
            <person name="Cochrane G."/>
            <person name="Meng A."/>
            <person name="Brown T."/>
            <person name="Cohen L."/>
        </authorList>
    </citation>
    <scope>NUCLEOTIDE SEQUENCE</scope>
    <source>
        <strain evidence="1">CCMP3105</strain>
    </source>
</reference>
<name>A0A7S4W2X8_9DINO</name>
<dbReference type="AlphaFoldDB" id="A0A7S4W2X8"/>
<protein>
    <submittedName>
        <fullName evidence="1">Uncharacterized protein</fullName>
    </submittedName>
</protein>
<dbReference type="EMBL" id="HBNR01053943">
    <property type="protein sequence ID" value="CAE4619590.1"/>
    <property type="molecule type" value="Transcribed_RNA"/>
</dbReference>